<dbReference type="EMBL" id="CAOQHR010000006">
    <property type="protein sequence ID" value="CAI6335901.1"/>
    <property type="molecule type" value="Genomic_DNA"/>
</dbReference>
<comment type="caution">
    <text evidence="1">The sequence shown here is derived from an EMBL/GenBank/DDBJ whole genome shotgun (WGS) entry which is preliminary data.</text>
</comment>
<keyword evidence="2" id="KW-1185">Reference proteome</keyword>
<name>A0A9W4XSG5_9PLEO</name>
<accession>A0A9W4XSG5</accession>
<dbReference type="AlphaFoldDB" id="A0A9W4XSG5"/>
<reference evidence="1" key="1">
    <citation type="submission" date="2023-01" db="EMBL/GenBank/DDBJ databases">
        <authorList>
            <person name="Van Ghelder C."/>
            <person name="Rancurel C."/>
        </authorList>
    </citation>
    <scope>NUCLEOTIDE SEQUENCE</scope>
    <source>
        <strain evidence="1">CNCM I-4278</strain>
    </source>
</reference>
<proteinExistence type="predicted"/>
<protein>
    <submittedName>
        <fullName evidence="1">Uncharacterized protein</fullName>
    </submittedName>
</protein>
<organism evidence="1 2">
    <name type="scientific">Periconia digitata</name>
    <dbReference type="NCBI Taxonomy" id="1303443"/>
    <lineage>
        <taxon>Eukaryota</taxon>
        <taxon>Fungi</taxon>
        <taxon>Dikarya</taxon>
        <taxon>Ascomycota</taxon>
        <taxon>Pezizomycotina</taxon>
        <taxon>Dothideomycetes</taxon>
        <taxon>Pleosporomycetidae</taxon>
        <taxon>Pleosporales</taxon>
        <taxon>Massarineae</taxon>
        <taxon>Periconiaceae</taxon>
        <taxon>Periconia</taxon>
    </lineage>
</organism>
<evidence type="ECO:0000313" key="2">
    <source>
        <dbReference type="Proteomes" id="UP001152607"/>
    </source>
</evidence>
<sequence length="59" mass="6689">MNIHLEAIHLVDPEALKEAVMLSFQFKYFDCLRTIINSPRQESHKLGTSPSDQIFALSG</sequence>
<evidence type="ECO:0000313" key="1">
    <source>
        <dbReference type="EMBL" id="CAI6335901.1"/>
    </source>
</evidence>
<dbReference type="Proteomes" id="UP001152607">
    <property type="component" value="Unassembled WGS sequence"/>
</dbReference>
<gene>
    <name evidence="1" type="ORF">PDIGIT_LOCUS8989</name>
</gene>